<accession>A0ABV2KW13</accession>
<feature type="compositionally biased region" description="Acidic residues" evidence="5">
    <location>
        <begin position="47"/>
        <end position="57"/>
    </location>
</feature>
<protein>
    <submittedName>
        <fullName evidence="8">Glycine betaine/proline transport system substrate-binding protein</fullName>
    </submittedName>
</protein>
<feature type="region of interest" description="Disordered" evidence="5">
    <location>
        <begin position="25"/>
        <end position="68"/>
    </location>
</feature>
<evidence type="ECO:0000256" key="1">
    <source>
        <dbReference type="ARBA" id="ARBA00004236"/>
    </source>
</evidence>
<name>A0ABV2KW13_9BACI</name>
<evidence type="ECO:0000256" key="6">
    <source>
        <dbReference type="SAM" id="SignalP"/>
    </source>
</evidence>
<evidence type="ECO:0000313" key="9">
    <source>
        <dbReference type="Proteomes" id="UP001549167"/>
    </source>
</evidence>
<dbReference type="Gene3D" id="3.40.190.100">
    <property type="entry name" value="Glycine betaine-binding periplasmic protein, domain 2"/>
    <property type="match status" value="1"/>
</dbReference>
<feature type="chain" id="PRO_5047418700" evidence="6">
    <location>
        <begin position="22"/>
        <end position="326"/>
    </location>
</feature>
<dbReference type="CDD" id="cd13639">
    <property type="entry name" value="PBP2_OpuAC_like"/>
    <property type="match status" value="1"/>
</dbReference>
<evidence type="ECO:0000256" key="5">
    <source>
        <dbReference type="SAM" id="MobiDB-lite"/>
    </source>
</evidence>
<evidence type="ECO:0000256" key="3">
    <source>
        <dbReference type="ARBA" id="ARBA00022475"/>
    </source>
</evidence>
<dbReference type="PANTHER" id="PTHR47737">
    <property type="entry name" value="GLYCINE BETAINE/PROLINE BETAINE TRANSPORT SYSTEM PERMEASE PROTEIN PROW"/>
    <property type="match status" value="1"/>
</dbReference>
<comment type="subcellular location">
    <subcellularLocation>
        <location evidence="1">Cell membrane</location>
    </subcellularLocation>
</comment>
<keyword evidence="3" id="KW-1003">Cell membrane</keyword>
<keyword evidence="2" id="KW-0813">Transport</keyword>
<dbReference type="Proteomes" id="UP001549167">
    <property type="component" value="Unassembled WGS sequence"/>
</dbReference>
<dbReference type="Pfam" id="PF04069">
    <property type="entry name" value="OpuAC"/>
    <property type="match status" value="1"/>
</dbReference>
<dbReference type="SUPFAM" id="SSF53850">
    <property type="entry name" value="Periplasmic binding protein-like II"/>
    <property type="match status" value="1"/>
</dbReference>
<comment type="caution">
    <text evidence="8">The sequence shown here is derived from an EMBL/GenBank/DDBJ whole genome shotgun (WGS) entry which is preliminary data.</text>
</comment>
<keyword evidence="9" id="KW-1185">Reference proteome</keyword>
<dbReference type="PROSITE" id="PS51257">
    <property type="entry name" value="PROKAR_LIPOPROTEIN"/>
    <property type="match status" value="1"/>
</dbReference>
<evidence type="ECO:0000256" key="2">
    <source>
        <dbReference type="ARBA" id="ARBA00022448"/>
    </source>
</evidence>
<proteinExistence type="predicted"/>
<dbReference type="InterPro" id="IPR007210">
    <property type="entry name" value="ABC_Gly_betaine_transp_sub-bd"/>
</dbReference>
<dbReference type="EMBL" id="JBEPMX010000006">
    <property type="protein sequence ID" value="MET3683282.1"/>
    <property type="molecule type" value="Genomic_DNA"/>
</dbReference>
<evidence type="ECO:0000256" key="4">
    <source>
        <dbReference type="ARBA" id="ARBA00023136"/>
    </source>
</evidence>
<organism evidence="8 9">
    <name type="scientific">Alkalibacillus flavidus</name>
    <dbReference type="NCBI Taxonomy" id="546021"/>
    <lineage>
        <taxon>Bacteria</taxon>
        <taxon>Bacillati</taxon>
        <taxon>Bacillota</taxon>
        <taxon>Bacilli</taxon>
        <taxon>Bacillales</taxon>
        <taxon>Bacillaceae</taxon>
        <taxon>Alkalibacillus</taxon>
    </lineage>
</organism>
<feature type="signal peptide" evidence="6">
    <location>
        <begin position="1"/>
        <end position="21"/>
    </location>
</feature>
<dbReference type="RefSeq" id="WP_354219864.1">
    <property type="nucleotide sequence ID" value="NZ_JBEPMX010000006.1"/>
</dbReference>
<feature type="domain" description="ABC-type glycine betaine transport system substrate-binding" evidence="7">
    <location>
        <begin position="70"/>
        <end position="314"/>
    </location>
</feature>
<reference evidence="8 9" key="1">
    <citation type="submission" date="2024-06" db="EMBL/GenBank/DDBJ databases">
        <title>Genomic Encyclopedia of Type Strains, Phase IV (KMG-IV): sequencing the most valuable type-strain genomes for metagenomic binning, comparative biology and taxonomic classification.</title>
        <authorList>
            <person name="Goeker M."/>
        </authorList>
    </citation>
    <scope>NUCLEOTIDE SEQUENCE [LARGE SCALE GENOMIC DNA]</scope>
    <source>
        <strain evidence="8 9">DSM 23520</strain>
    </source>
</reference>
<dbReference type="Gene3D" id="3.10.105.10">
    <property type="entry name" value="Dipeptide-binding Protein, Domain 3"/>
    <property type="match status" value="2"/>
</dbReference>
<keyword evidence="4" id="KW-0472">Membrane</keyword>
<keyword evidence="6" id="KW-0732">Signal</keyword>
<evidence type="ECO:0000313" key="8">
    <source>
        <dbReference type="EMBL" id="MET3683282.1"/>
    </source>
</evidence>
<evidence type="ECO:0000259" key="7">
    <source>
        <dbReference type="Pfam" id="PF04069"/>
    </source>
</evidence>
<sequence length="326" mass="36410">MSFNKKALLMVLTAMLLIVLAACGGDETSDSEGDSEQTEENSNNEGSENDGESENSDSGESNEGSDVNTDTIEMGQINWAENIAVTNMWKVILEEQGYNVDLINLDMGPTMEALANDELDLGLEVWLPVQDANYLEQYQDQVFFSDATWYDNAKVGLVVPEYMEDVNSIEDLNANAEKFDGEITGFDSGAGTMEVAEEMIDEYGLNLELMPSSEPAMIAAIDQAVENEEPIVAPLWNPHSIFAKHDLKYLEDPKESFGGVEKIHFATRQGFGDEYPQFTQWLKNWKMNDTQIGELMAAVQDAEEPIEGARTWVENNQDLINEWIEQ</sequence>
<dbReference type="PANTHER" id="PTHR47737:SF1">
    <property type="entry name" value="GLYCINE BETAINE_PROLINE BETAINE TRANSPORT SYSTEM PERMEASE PROTEIN PROW"/>
    <property type="match status" value="1"/>
</dbReference>
<gene>
    <name evidence="8" type="ORF">ABID56_001377</name>
</gene>
<feature type="compositionally biased region" description="Acidic residues" evidence="5">
    <location>
        <begin position="27"/>
        <end position="39"/>
    </location>
</feature>